<evidence type="ECO:0000256" key="2">
    <source>
        <dbReference type="ARBA" id="ARBA00022475"/>
    </source>
</evidence>
<feature type="transmembrane region" description="Helical" evidence="8">
    <location>
        <begin position="331"/>
        <end position="354"/>
    </location>
</feature>
<dbReference type="AlphaFoldDB" id="A0A840MMB8"/>
<protein>
    <submittedName>
        <fullName evidence="9">4-amino-4-deoxy-L-arabinose transferase-like glycosyltransferase</fullName>
    </submittedName>
</protein>
<evidence type="ECO:0000313" key="9">
    <source>
        <dbReference type="EMBL" id="MBB5017666.1"/>
    </source>
</evidence>
<feature type="transmembrane region" description="Helical" evidence="8">
    <location>
        <begin position="65"/>
        <end position="83"/>
    </location>
</feature>
<dbReference type="GO" id="GO:0005886">
    <property type="term" value="C:plasma membrane"/>
    <property type="evidence" value="ECO:0007669"/>
    <property type="project" value="UniProtKB-SubCell"/>
</dbReference>
<feature type="transmembrane region" description="Helical" evidence="8">
    <location>
        <begin position="144"/>
        <end position="160"/>
    </location>
</feature>
<evidence type="ECO:0000256" key="4">
    <source>
        <dbReference type="ARBA" id="ARBA00022679"/>
    </source>
</evidence>
<feature type="transmembrane region" description="Helical" evidence="8">
    <location>
        <begin position="207"/>
        <end position="226"/>
    </location>
</feature>
<feature type="transmembrane region" description="Helical" evidence="8">
    <location>
        <begin position="360"/>
        <end position="379"/>
    </location>
</feature>
<dbReference type="Proteomes" id="UP000575898">
    <property type="component" value="Unassembled WGS sequence"/>
</dbReference>
<evidence type="ECO:0000256" key="3">
    <source>
        <dbReference type="ARBA" id="ARBA00022676"/>
    </source>
</evidence>
<dbReference type="GO" id="GO:0009103">
    <property type="term" value="P:lipopolysaccharide biosynthetic process"/>
    <property type="evidence" value="ECO:0007669"/>
    <property type="project" value="UniProtKB-ARBA"/>
</dbReference>
<feature type="transmembrane region" description="Helical" evidence="8">
    <location>
        <begin position="386"/>
        <end position="406"/>
    </location>
</feature>
<evidence type="ECO:0000256" key="7">
    <source>
        <dbReference type="ARBA" id="ARBA00023136"/>
    </source>
</evidence>
<keyword evidence="4 9" id="KW-0808">Transferase</keyword>
<feature type="transmembrane region" description="Helical" evidence="8">
    <location>
        <begin position="12"/>
        <end position="36"/>
    </location>
</feature>
<feature type="transmembrane region" description="Helical" evidence="8">
    <location>
        <begin position="172"/>
        <end position="201"/>
    </location>
</feature>
<keyword evidence="3" id="KW-0328">Glycosyltransferase</keyword>
<keyword evidence="7 8" id="KW-0472">Membrane</keyword>
<dbReference type="InterPro" id="IPR050297">
    <property type="entry name" value="LipidA_mod_glycosyltrf_83"/>
</dbReference>
<accession>A0A840MMB8</accession>
<keyword evidence="2" id="KW-1003">Cell membrane</keyword>
<comment type="caution">
    <text evidence="9">The sequence shown here is derived from an EMBL/GenBank/DDBJ whole genome shotgun (WGS) entry which is preliminary data.</text>
</comment>
<feature type="transmembrane region" description="Helical" evidence="8">
    <location>
        <begin position="89"/>
        <end position="108"/>
    </location>
</feature>
<feature type="transmembrane region" description="Helical" evidence="8">
    <location>
        <begin position="120"/>
        <end position="138"/>
    </location>
</feature>
<evidence type="ECO:0000256" key="1">
    <source>
        <dbReference type="ARBA" id="ARBA00004651"/>
    </source>
</evidence>
<proteinExistence type="predicted"/>
<name>A0A840MMB8_9PROT</name>
<keyword evidence="6 8" id="KW-1133">Transmembrane helix</keyword>
<sequence length="416" mass="45025">MHSHSDKQQPDWPWLALFVVIGLALRLAAMAGFSHVPEGDELAYKSMALNWVGGHGIVDEMGNRAMYNVGYPLLVLAPVFFLAGEDLQAMRMANVCLGGLSIVLCYLAAKEAGAGRLGRLVSAAVWAVYLPASVYTVYLFKENLMTPIMLGVVWCALRLARAPSVRVAVGCGILLGLLALVGNAGLSLLGMVVLALVLAPVPPPRRIVLATVMLIAAALLVVPWMIRNQQVIGAPVLNTNGGFNLYLGNNPAATGMYLSISDTPRGASWGDLRKLGEVRASDVLKQDALAWIKANPVPFLSLSLKKAAYFWTPPFHQGQGEGSSAERVVRALWGIQFVLLMAAALGTLLIRALWHRPLVLLWVAIGCYTAVHMLFYVSFRYREPMMPVLGIMAALVVESLLLRRFASMTLGRVRAV</sequence>
<dbReference type="RefSeq" id="WP_184035811.1">
    <property type="nucleotide sequence ID" value="NZ_JACHHY010000004.1"/>
</dbReference>
<evidence type="ECO:0000256" key="6">
    <source>
        <dbReference type="ARBA" id="ARBA00022989"/>
    </source>
</evidence>
<reference evidence="9 10" key="1">
    <citation type="submission" date="2020-08" db="EMBL/GenBank/DDBJ databases">
        <title>Genomic Encyclopedia of Type Strains, Phase IV (KMG-IV): sequencing the most valuable type-strain genomes for metagenomic binning, comparative biology and taxonomic classification.</title>
        <authorList>
            <person name="Goeker M."/>
        </authorList>
    </citation>
    <scope>NUCLEOTIDE SEQUENCE [LARGE SCALE GENOMIC DNA]</scope>
    <source>
        <strain evidence="9 10">DSM 27165</strain>
    </source>
</reference>
<dbReference type="GO" id="GO:0016763">
    <property type="term" value="F:pentosyltransferase activity"/>
    <property type="evidence" value="ECO:0007669"/>
    <property type="project" value="TreeGrafter"/>
</dbReference>
<dbReference type="PANTHER" id="PTHR33908">
    <property type="entry name" value="MANNOSYLTRANSFERASE YKCB-RELATED"/>
    <property type="match status" value="1"/>
</dbReference>
<evidence type="ECO:0000256" key="8">
    <source>
        <dbReference type="SAM" id="Phobius"/>
    </source>
</evidence>
<keyword evidence="5 8" id="KW-0812">Transmembrane</keyword>
<dbReference type="EMBL" id="JACHHY010000004">
    <property type="protein sequence ID" value="MBB5017666.1"/>
    <property type="molecule type" value="Genomic_DNA"/>
</dbReference>
<comment type="subcellular location">
    <subcellularLocation>
        <location evidence="1">Cell membrane</location>
        <topology evidence="1">Multi-pass membrane protein</topology>
    </subcellularLocation>
</comment>
<organism evidence="9 10">
    <name type="scientific">Chitinivorax tropicus</name>
    <dbReference type="NCBI Taxonomy" id="714531"/>
    <lineage>
        <taxon>Bacteria</taxon>
        <taxon>Pseudomonadati</taxon>
        <taxon>Pseudomonadota</taxon>
        <taxon>Betaproteobacteria</taxon>
        <taxon>Chitinivorax</taxon>
    </lineage>
</organism>
<dbReference type="PANTHER" id="PTHR33908:SF11">
    <property type="entry name" value="MEMBRANE PROTEIN"/>
    <property type="match status" value="1"/>
</dbReference>
<gene>
    <name evidence="9" type="ORF">HNQ59_000935</name>
</gene>
<evidence type="ECO:0000256" key="5">
    <source>
        <dbReference type="ARBA" id="ARBA00022692"/>
    </source>
</evidence>
<keyword evidence="10" id="KW-1185">Reference proteome</keyword>
<evidence type="ECO:0000313" key="10">
    <source>
        <dbReference type="Proteomes" id="UP000575898"/>
    </source>
</evidence>